<feature type="transmembrane region" description="Helical" evidence="18">
    <location>
        <begin position="212"/>
        <end position="232"/>
    </location>
</feature>
<dbReference type="Gene3D" id="3.40.30.10">
    <property type="entry name" value="Glutaredoxin"/>
    <property type="match status" value="1"/>
</dbReference>
<evidence type="ECO:0000256" key="7">
    <source>
        <dbReference type="ARBA" id="ARBA00022729"/>
    </source>
</evidence>
<evidence type="ECO:0000256" key="15">
    <source>
        <dbReference type="ARBA" id="ARBA00023284"/>
    </source>
</evidence>
<feature type="transmembrane region" description="Helical" evidence="18">
    <location>
        <begin position="371"/>
        <end position="393"/>
    </location>
</feature>
<keyword evidence="9 18" id="KW-0249">Electron transport</keyword>
<evidence type="ECO:0000256" key="18">
    <source>
        <dbReference type="HAMAP-Rule" id="MF_00399"/>
    </source>
</evidence>
<feature type="transmembrane region" description="Helical" evidence="18">
    <location>
        <begin position="467"/>
        <end position="486"/>
    </location>
</feature>
<keyword evidence="3 18" id="KW-0813">Transport</keyword>
<feature type="disulfide bond" description="Redox-active" evidence="18">
    <location>
        <begin position="146"/>
        <end position="152"/>
    </location>
</feature>
<dbReference type="InterPro" id="IPR022910">
    <property type="entry name" value="Thiol_diS_interchange_DbsD"/>
</dbReference>
<protein>
    <recommendedName>
        <fullName evidence="18">Thiol:disulfide interchange protein DsbD</fullName>
        <ecNumber evidence="18">1.8.1.8</ecNumber>
    </recommendedName>
    <alternativeName>
        <fullName evidence="18">Protein-disulfide reductase</fullName>
        <shortName evidence="18">Disulfide reductase</shortName>
    </alternativeName>
</protein>
<keyword evidence="5 18" id="KW-0997">Cell inner membrane</keyword>
<evidence type="ECO:0000256" key="3">
    <source>
        <dbReference type="ARBA" id="ARBA00022448"/>
    </source>
</evidence>
<reference evidence="21 22" key="1">
    <citation type="submission" date="2016-10" db="EMBL/GenBank/DDBJ databases">
        <authorList>
            <person name="de Groot N.N."/>
        </authorList>
    </citation>
    <scope>NUCLEOTIDE SEQUENCE [LARGE SCALE GENOMIC DNA]</scope>
    <source>
        <strain evidence="21 22">IBRC-M 10445</strain>
    </source>
</reference>
<dbReference type="CDD" id="cd02953">
    <property type="entry name" value="DsbDgamma"/>
    <property type="match status" value="1"/>
</dbReference>
<dbReference type="InterPro" id="IPR028250">
    <property type="entry name" value="DsbDN"/>
</dbReference>
<proteinExistence type="inferred from homology"/>
<feature type="transmembrane region" description="Helical" evidence="18">
    <location>
        <begin position="292"/>
        <end position="312"/>
    </location>
</feature>
<sequence length="635" mass="67185">MTASELSRPNPRWYSIALMFAGLLMLALLPTHLHAFGSGSSPLGGQGDFLPVDEALPFSYTTDNGAVILSWNIAPEHYLYKSRIRISSDTQGVTLGDPEFSRSGEVTEDEFFGEITAFFEPVDARVPVTLPEGTKEAELQVTYQGCAEAGLCYPPQTQTVLYYPGGDAPAGNESASPEGGSSASIPDSGNAGSPDTSSATGLAGFLSSQSTLAIAGVFFLLGLGLTFTPCVLPMVPIISSMVSGRNTQSTGHALLLSGSYVLGMAVTYAAAGVITGLLGASFNLQAQLQSPWVLGIFATFFVLFALSMFDLFEIQLPRFIREPLDNASHKLTGGRVASIFGIGALSSLIVSPCVSAPLAGSLLYISTTQDAVVGGFALLSLGLGMGVPLILVAVGGRKLLPTSGLWMTTVKHFYGVMLMAVAIWLVERMIPAWASLTLWGLLVAITGVQLGAFDAAKAGWQRTRKGLGLVLFAYGLALLAGAVSGAQDPLQPLAPFTASQASVSSTGNAGAEHAAFKRVEQPDEIRQLLADARQQGQPVMLDFYADWCISCKVMERNVFSKPDVGAALAGYTLLQIDMTDNTPEQQALLDELGLFGPPAILFYNRYGEEFTDHRVLGEMDKAEFLAHLEQIPVPG</sequence>
<dbReference type="HAMAP" id="MF_00399">
    <property type="entry name" value="DbsD"/>
    <property type="match status" value="1"/>
</dbReference>
<dbReference type="EC" id="1.8.1.8" evidence="18"/>
<evidence type="ECO:0000256" key="10">
    <source>
        <dbReference type="ARBA" id="ARBA00022989"/>
    </source>
</evidence>
<comment type="catalytic activity">
    <reaction evidence="16 18">
        <text>[protein]-dithiol + NAD(+) = [protein]-disulfide + NADH + H(+)</text>
        <dbReference type="Rhea" id="RHEA:18749"/>
        <dbReference type="Rhea" id="RHEA-COMP:10593"/>
        <dbReference type="Rhea" id="RHEA-COMP:10594"/>
        <dbReference type="ChEBI" id="CHEBI:15378"/>
        <dbReference type="ChEBI" id="CHEBI:29950"/>
        <dbReference type="ChEBI" id="CHEBI:50058"/>
        <dbReference type="ChEBI" id="CHEBI:57540"/>
        <dbReference type="ChEBI" id="CHEBI:57945"/>
        <dbReference type="EC" id="1.8.1.8"/>
    </reaction>
</comment>
<keyword evidence="11 18" id="KW-0560">Oxidoreductase</keyword>
<feature type="region of interest" description="Disordered" evidence="19">
    <location>
        <begin position="164"/>
        <end position="196"/>
    </location>
</feature>
<keyword evidence="7" id="KW-0732">Signal</keyword>
<feature type="compositionally biased region" description="Low complexity" evidence="19">
    <location>
        <begin position="173"/>
        <end position="186"/>
    </location>
</feature>
<keyword evidence="6 18" id="KW-0812">Transmembrane</keyword>
<evidence type="ECO:0000256" key="19">
    <source>
        <dbReference type="SAM" id="MobiDB-lite"/>
    </source>
</evidence>
<comment type="subcellular location">
    <subcellularLocation>
        <location evidence="1 18">Cell inner membrane</location>
        <topology evidence="1 18">Multi-pass membrane protein</topology>
    </subcellularLocation>
</comment>
<dbReference type="Pfam" id="PF13899">
    <property type="entry name" value="Thioredoxin_7"/>
    <property type="match status" value="1"/>
</dbReference>
<keyword evidence="4 18" id="KW-1003">Cell membrane</keyword>
<keyword evidence="22" id="KW-1185">Reference proteome</keyword>
<dbReference type="SUPFAM" id="SSF74863">
    <property type="entry name" value="Thiol:disulfide interchange protein DsbD, N-terminal domain (DsbD-alpha)"/>
    <property type="match status" value="1"/>
</dbReference>
<comment type="similarity">
    <text evidence="2 18">Belongs to the thioredoxin family. DsbD subfamily.</text>
</comment>
<evidence type="ECO:0000256" key="4">
    <source>
        <dbReference type="ARBA" id="ARBA00022475"/>
    </source>
</evidence>
<feature type="domain" description="Thioredoxin" evidence="20">
    <location>
        <begin position="487"/>
        <end position="633"/>
    </location>
</feature>
<evidence type="ECO:0000256" key="2">
    <source>
        <dbReference type="ARBA" id="ARBA00007241"/>
    </source>
</evidence>
<dbReference type="InterPro" id="IPR035671">
    <property type="entry name" value="DsbD_gamma"/>
</dbReference>
<dbReference type="PROSITE" id="PS51352">
    <property type="entry name" value="THIOREDOXIN_2"/>
    <property type="match status" value="1"/>
</dbReference>
<evidence type="ECO:0000256" key="16">
    <source>
        <dbReference type="ARBA" id="ARBA00047388"/>
    </source>
</evidence>
<evidence type="ECO:0000313" key="22">
    <source>
        <dbReference type="Proteomes" id="UP000199445"/>
    </source>
</evidence>
<keyword evidence="14 18" id="KW-1015">Disulfide bond</keyword>
<evidence type="ECO:0000256" key="12">
    <source>
        <dbReference type="ARBA" id="ARBA00023027"/>
    </source>
</evidence>
<comment type="catalytic activity">
    <reaction evidence="17 18">
        <text>[protein]-dithiol + NADP(+) = [protein]-disulfide + NADPH + H(+)</text>
        <dbReference type="Rhea" id="RHEA:18753"/>
        <dbReference type="Rhea" id="RHEA-COMP:10593"/>
        <dbReference type="Rhea" id="RHEA-COMP:10594"/>
        <dbReference type="ChEBI" id="CHEBI:15378"/>
        <dbReference type="ChEBI" id="CHEBI:29950"/>
        <dbReference type="ChEBI" id="CHEBI:50058"/>
        <dbReference type="ChEBI" id="CHEBI:57783"/>
        <dbReference type="ChEBI" id="CHEBI:58349"/>
        <dbReference type="EC" id="1.8.1.8"/>
    </reaction>
</comment>
<comment type="function">
    <text evidence="18">Required to facilitate the formation of correct disulfide bonds in some periplasmic proteins and for the assembly of the periplasmic c-type cytochromes. Acts by transferring electrons from cytoplasmic thioredoxin to the periplasm. This transfer involves a cascade of disulfide bond formation and reduction steps.</text>
</comment>
<dbReference type="InterPro" id="IPR003834">
    <property type="entry name" value="Cyt_c_assmbl_TM_dom"/>
</dbReference>
<feature type="disulfide bond" description="Redox-active" evidence="18">
    <location>
        <begin position="548"/>
        <end position="551"/>
    </location>
</feature>
<dbReference type="GO" id="GO:0047134">
    <property type="term" value="F:protein-disulfide reductase [NAD(P)H] activity"/>
    <property type="evidence" value="ECO:0007669"/>
    <property type="project" value="UniProtKB-UniRule"/>
</dbReference>
<feature type="transmembrane region" description="Helical" evidence="18">
    <location>
        <begin position="339"/>
        <end position="365"/>
    </location>
</feature>
<dbReference type="InterPro" id="IPR036249">
    <property type="entry name" value="Thioredoxin-like_sf"/>
</dbReference>
<dbReference type="Pfam" id="PF02683">
    <property type="entry name" value="DsbD_TM"/>
    <property type="match status" value="1"/>
</dbReference>
<feature type="transmembrane region" description="Helical" evidence="18">
    <location>
        <begin position="253"/>
        <end position="280"/>
    </location>
</feature>
<dbReference type="GO" id="GO:0009055">
    <property type="term" value="F:electron transfer activity"/>
    <property type="evidence" value="ECO:0007669"/>
    <property type="project" value="UniProtKB-UniRule"/>
</dbReference>
<dbReference type="Proteomes" id="UP000199445">
    <property type="component" value="Unassembled WGS sequence"/>
</dbReference>
<dbReference type="GO" id="GO:0045454">
    <property type="term" value="P:cell redox homeostasis"/>
    <property type="evidence" value="ECO:0007669"/>
    <property type="project" value="TreeGrafter"/>
</dbReference>
<keyword evidence="15 18" id="KW-0676">Redox-active center</keyword>
<dbReference type="Pfam" id="PF11412">
    <property type="entry name" value="DsbD_N"/>
    <property type="match status" value="1"/>
</dbReference>
<evidence type="ECO:0000256" key="6">
    <source>
        <dbReference type="ARBA" id="ARBA00022692"/>
    </source>
</evidence>
<evidence type="ECO:0000256" key="1">
    <source>
        <dbReference type="ARBA" id="ARBA00004429"/>
    </source>
</evidence>
<dbReference type="EMBL" id="FOSC01000005">
    <property type="protein sequence ID" value="SFJ71443.1"/>
    <property type="molecule type" value="Genomic_DNA"/>
</dbReference>
<dbReference type="GO" id="GO:0005886">
    <property type="term" value="C:plasma membrane"/>
    <property type="evidence" value="ECO:0007669"/>
    <property type="project" value="UniProtKB-SubCell"/>
</dbReference>
<keyword evidence="12 18" id="KW-0520">NAD</keyword>
<keyword evidence="8 18" id="KW-0201">Cytochrome c-type biogenesis</keyword>
<dbReference type="PANTHER" id="PTHR32234">
    <property type="entry name" value="THIOL:DISULFIDE INTERCHANGE PROTEIN DSBD"/>
    <property type="match status" value="1"/>
</dbReference>
<comment type="caution">
    <text evidence="18">Lacks conserved residue(s) required for the propagation of feature annotation.</text>
</comment>
<dbReference type="Gene3D" id="2.60.40.1250">
    <property type="entry name" value="Thiol:disulfide interchange protein DsbD, N-terminal domain"/>
    <property type="match status" value="1"/>
</dbReference>
<evidence type="ECO:0000256" key="11">
    <source>
        <dbReference type="ARBA" id="ARBA00023002"/>
    </source>
</evidence>
<dbReference type="InterPro" id="IPR013766">
    <property type="entry name" value="Thioredoxin_domain"/>
</dbReference>
<evidence type="ECO:0000256" key="17">
    <source>
        <dbReference type="ARBA" id="ARBA00047804"/>
    </source>
</evidence>
<keyword evidence="10 18" id="KW-1133">Transmembrane helix</keyword>
<feature type="transmembrane region" description="Helical" evidence="18">
    <location>
        <begin position="405"/>
        <end position="426"/>
    </location>
</feature>
<evidence type="ECO:0000256" key="14">
    <source>
        <dbReference type="ARBA" id="ARBA00023157"/>
    </source>
</evidence>
<dbReference type="PANTHER" id="PTHR32234:SF0">
    <property type="entry name" value="THIOL:DISULFIDE INTERCHANGE PROTEIN DSBD"/>
    <property type="match status" value="1"/>
</dbReference>
<accession>A0A1I3TLP3</accession>
<evidence type="ECO:0000256" key="5">
    <source>
        <dbReference type="ARBA" id="ARBA00022519"/>
    </source>
</evidence>
<dbReference type="NCBIfam" id="NF001419">
    <property type="entry name" value="PRK00293.1"/>
    <property type="match status" value="1"/>
</dbReference>
<dbReference type="AlphaFoldDB" id="A0A1I3TLP3"/>
<dbReference type="OrthoDB" id="9811036at2"/>
<dbReference type="RefSeq" id="WP_091703345.1">
    <property type="nucleotide sequence ID" value="NZ_BMYN01000004.1"/>
</dbReference>
<evidence type="ECO:0000259" key="20">
    <source>
        <dbReference type="PROSITE" id="PS51352"/>
    </source>
</evidence>
<dbReference type="SUPFAM" id="SSF52833">
    <property type="entry name" value="Thioredoxin-like"/>
    <property type="match status" value="1"/>
</dbReference>
<evidence type="ECO:0000256" key="8">
    <source>
        <dbReference type="ARBA" id="ARBA00022748"/>
    </source>
</evidence>
<evidence type="ECO:0000256" key="13">
    <source>
        <dbReference type="ARBA" id="ARBA00023136"/>
    </source>
</evidence>
<dbReference type="InterPro" id="IPR036929">
    <property type="entry name" value="DsbDN_sf"/>
</dbReference>
<organism evidence="21 22">
    <name type="scientific">Marinobacter persicus</name>
    <dbReference type="NCBI Taxonomy" id="930118"/>
    <lineage>
        <taxon>Bacteria</taxon>
        <taxon>Pseudomonadati</taxon>
        <taxon>Pseudomonadota</taxon>
        <taxon>Gammaproteobacteria</taxon>
        <taxon>Pseudomonadales</taxon>
        <taxon>Marinobacteraceae</taxon>
        <taxon>Marinobacter</taxon>
    </lineage>
</organism>
<dbReference type="GO" id="GO:0017004">
    <property type="term" value="P:cytochrome complex assembly"/>
    <property type="evidence" value="ECO:0007669"/>
    <property type="project" value="UniProtKB-UniRule"/>
</dbReference>
<keyword evidence="13 18" id="KW-0472">Membrane</keyword>
<gene>
    <name evidence="18" type="primary">dsbD</name>
    <name evidence="21" type="ORF">SAMN05216429_10554</name>
</gene>
<feature type="transmembrane region" description="Helical" evidence="18">
    <location>
        <begin position="432"/>
        <end position="455"/>
    </location>
</feature>
<name>A0A1I3TLP3_9GAMM</name>
<evidence type="ECO:0000256" key="9">
    <source>
        <dbReference type="ARBA" id="ARBA00022982"/>
    </source>
</evidence>
<evidence type="ECO:0000313" key="21">
    <source>
        <dbReference type="EMBL" id="SFJ71443.1"/>
    </source>
</evidence>